<dbReference type="PANTHER" id="PTHR42783">
    <property type="entry name" value="GLUTAMATE SYNTHASE [NADPH] SMALL CHAIN"/>
    <property type="match status" value="1"/>
</dbReference>
<dbReference type="Gene3D" id="1.10.1060.10">
    <property type="entry name" value="Alpha-helical ferredoxin"/>
    <property type="match status" value="1"/>
</dbReference>
<gene>
    <name evidence="8" type="ORF">EVA92_00270</name>
</gene>
<protein>
    <submittedName>
        <fullName evidence="8">Glutamate synthase small subunit</fullName>
    </submittedName>
</protein>
<dbReference type="InterPro" id="IPR023753">
    <property type="entry name" value="FAD/NAD-binding_dom"/>
</dbReference>
<dbReference type="InterPro" id="IPR006006">
    <property type="entry name" value="GltD-like"/>
</dbReference>
<dbReference type="SUPFAM" id="SSF46548">
    <property type="entry name" value="alpha-helical ferredoxin"/>
    <property type="match status" value="1"/>
</dbReference>
<dbReference type="EMBL" id="SHBE01000001">
    <property type="protein sequence ID" value="RZO27213.1"/>
    <property type="molecule type" value="Genomic_DNA"/>
</dbReference>
<evidence type="ECO:0000256" key="5">
    <source>
        <dbReference type="ARBA" id="ARBA00023014"/>
    </source>
</evidence>
<dbReference type="GO" id="GO:0051539">
    <property type="term" value="F:4 iron, 4 sulfur cluster binding"/>
    <property type="evidence" value="ECO:0007669"/>
    <property type="project" value="UniProtKB-KW"/>
</dbReference>
<evidence type="ECO:0000259" key="6">
    <source>
        <dbReference type="Pfam" id="PF07992"/>
    </source>
</evidence>
<dbReference type="Pfam" id="PF07992">
    <property type="entry name" value="Pyr_redox_2"/>
    <property type="match status" value="1"/>
</dbReference>
<dbReference type="InterPro" id="IPR028261">
    <property type="entry name" value="DPD_II"/>
</dbReference>
<evidence type="ECO:0000256" key="2">
    <source>
        <dbReference type="ARBA" id="ARBA00022723"/>
    </source>
</evidence>
<reference evidence="8 9" key="1">
    <citation type="submission" date="2019-02" db="EMBL/GenBank/DDBJ databases">
        <title>Prokaryotic population dynamics and viral predation in marine succession experiment using metagenomics: the confinement effect.</title>
        <authorList>
            <person name="Haro-Moreno J.M."/>
            <person name="Rodriguez-Valera F."/>
            <person name="Lopez-Perez M."/>
        </authorList>
    </citation>
    <scope>NUCLEOTIDE SEQUENCE [LARGE SCALE GENOMIC DNA]</scope>
    <source>
        <strain evidence="8">MED-G159</strain>
    </source>
</reference>
<dbReference type="PRINTS" id="PR00419">
    <property type="entry name" value="ADXRDTASE"/>
</dbReference>
<dbReference type="FunFam" id="1.10.1060.10:FF:000004">
    <property type="entry name" value="Glutamate synthase, small subunit"/>
    <property type="match status" value="1"/>
</dbReference>
<dbReference type="Proteomes" id="UP000315825">
    <property type="component" value="Unassembled WGS sequence"/>
</dbReference>
<comment type="caution">
    <text evidence="8">The sequence shown here is derived from an EMBL/GenBank/DDBJ whole genome shotgun (WGS) entry which is preliminary data.</text>
</comment>
<organism evidence="8 9">
    <name type="scientific">SAR86 cluster bacterium</name>
    <dbReference type="NCBI Taxonomy" id="2030880"/>
    <lineage>
        <taxon>Bacteria</taxon>
        <taxon>Pseudomonadati</taxon>
        <taxon>Pseudomonadota</taxon>
        <taxon>Gammaproteobacteria</taxon>
        <taxon>SAR86 cluster</taxon>
    </lineage>
</organism>
<dbReference type="Gene3D" id="3.50.50.60">
    <property type="entry name" value="FAD/NAD(P)-binding domain"/>
    <property type="match status" value="3"/>
</dbReference>
<keyword evidence="5" id="KW-0411">Iron-sulfur</keyword>
<dbReference type="AlphaFoldDB" id="A0A520N1A5"/>
<proteinExistence type="predicted"/>
<name>A0A520N1A5_9GAMM</name>
<feature type="domain" description="Dihydroprymidine dehydrogenase" evidence="7">
    <location>
        <begin position="25"/>
        <end position="134"/>
    </location>
</feature>
<dbReference type="GO" id="GO:0046872">
    <property type="term" value="F:metal ion binding"/>
    <property type="evidence" value="ECO:0007669"/>
    <property type="project" value="UniProtKB-KW"/>
</dbReference>
<dbReference type="Pfam" id="PF14691">
    <property type="entry name" value="Fer4_20"/>
    <property type="match status" value="1"/>
</dbReference>
<evidence type="ECO:0000256" key="4">
    <source>
        <dbReference type="ARBA" id="ARBA00023004"/>
    </source>
</evidence>
<keyword evidence="1" id="KW-0004">4Fe-4S</keyword>
<sequence>MSEKNFEFINIQRIEPEVKPLEIRKVKFDEIYEKQSLREAKEQSSRCLDCGNPYCEWKCPLHNYIPNWLKLVEEGEIEQAADLCHETNAFPEICGRICPQEKLCEGACTLNTGYEAVTIGQVEKFISDTALERGWKPKKITNKKLDIHVSIIGAGPAGLACAETLIRRGANCTVYDRYKEIGGLLTYGIPEFKLEKKVIKRRRKILEELGVKFVMEFDVDAKNLHKIESKSDAIFLGLGVYESIKSNIEGDEKDGVVEALPYLIKNTEYLMDIDDPLKMDFSDQKVVVLGGGDTAMDCVRTALRQKATSVTCVYRRDRENMPGSIKEVNHAMEEGVKFIFNAQPKRLVGNGSIKQLEIIKTKLGNIDSTGRRKPILIDGSEELLDIDKLVIAFGYSSSPQPFMEKEKINLEEDGLVSLTNQKYKYQTSNPKYFAGGDMVIGSSLAVHAIAHGRDAAKEILGYISDKTGK</sequence>
<evidence type="ECO:0000313" key="8">
    <source>
        <dbReference type="EMBL" id="RZO27213.1"/>
    </source>
</evidence>
<dbReference type="PANTHER" id="PTHR42783:SF3">
    <property type="entry name" value="GLUTAMATE SYNTHASE [NADPH] SMALL CHAIN-RELATED"/>
    <property type="match status" value="1"/>
</dbReference>
<dbReference type="GO" id="GO:0016491">
    <property type="term" value="F:oxidoreductase activity"/>
    <property type="evidence" value="ECO:0007669"/>
    <property type="project" value="UniProtKB-KW"/>
</dbReference>
<evidence type="ECO:0000313" key="9">
    <source>
        <dbReference type="Proteomes" id="UP000315825"/>
    </source>
</evidence>
<dbReference type="SUPFAM" id="SSF51971">
    <property type="entry name" value="Nucleotide-binding domain"/>
    <property type="match status" value="1"/>
</dbReference>
<evidence type="ECO:0000259" key="7">
    <source>
        <dbReference type="Pfam" id="PF14691"/>
    </source>
</evidence>
<dbReference type="NCBIfam" id="TIGR01318">
    <property type="entry name" value="gltD_gamma_fam"/>
    <property type="match status" value="1"/>
</dbReference>
<dbReference type="InterPro" id="IPR009051">
    <property type="entry name" value="Helical_ferredxn"/>
</dbReference>
<keyword evidence="2" id="KW-0479">Metal-binding</keyword>
<dbReference type="InterPro" id="IPR036188">
    <property type="entry name" value="FAD/NAD-bd_sf"/>
</dbReference>
<evidence type="ECO:0000256" key="1">
    <source>
        <dbReference type="ARBA" id="ARBA00022485"/>
    </source>
</evidence>
<evidence type="ECO:0000256" key="3">
    <source>
        <dbReference type="ARBA" id="ARBA00023002"/>
    </source>
</evidence>
<accession>A0A520N1A5</accession>
<keyword evidence="4" id="KW-0408">Iron</keyword>
<feature type="domain" description="FAD/NAD(P)-binding" evidence="6">
    <location>
        <begin position="148"/>
        <end position="452"/>
    </location>
</feature>
<keyword evidence="3" id="KW-0560">Oxidoreductase</keyword>